<dbReference type="Pfam" id="PF22191">
    <property type="entry name" value="IBR_1"/>
    <property type="match status" value="1"/>
</dbReference>
<dbReference type="InterPro" id="IPR044066">
    <property type="entry name" value="TRIAD_supradom"/>
</dbReference>
<keyword evidence="30" id="KW-1185">Reference proteome</keyword>
<dbReference type="InterPro" id="IPR031127">
    <property type="entry name" value="E3_UB_ligase_RBR"/>
</dbReference>
<dbReference type="FunFam" id="3.30.40.10:FF:000051">
    <property type="entry name" value="RBR-type E3 ubiquitin transferase"/>
    <property type="match status" value="1"/>
</dbReference>
<dbReference type="InterPro" id="IPR001841">
    <property type="entry name" value="Znf_RING"/>
</dbReference>
<keyword evidence="16 26" id="KW-1133">Transmembrane helix</keyword>
<organism evidence="29 30">
    <name type="scientific">Astyanax mexicanus</name>
    <name type="common">Blind cave fish</name>
    <name type="synonym">Astyanax fasciatus mexicanus</name>
    <dbReference type="NCBI Taxonomy" id="7994"/>
    <lineage>
        <taxon>Eukaryota</taxon>
        <taxon>Metazoa</taxon>
        <taxon>Chordata</taxon>
        <taxon>Craniata</taxon>
        <taxon>Vertebrata</taxon>
        <taxon>Euteleostomi</taxon>
        <taxon>Actinopterygii</taxon>
        <taxon>Neopterygii</taxon>
        <taxon>Teleostei</taxon>
        <taxon>Ostariophysi</taxon>
        <taxon>Characiformes</taxon>
        <taxon>Characoidei</taxon>
        <taxon>Acestrorhamphidae</taxon>
        <taxon>Acestrorhamphinae</taxon>
        <taxon>Astyanax</taxon>
    </lineage>
</organism>
<keyword evidence="6" id="KW-0963">Cytoplasm</keyword>
<reference evidence="29" key="4">
    <citation type="submission" date="2025-09" db="UniProtKB">
        <authorList>
            <consortium name="Ensembl"/>
        </authorList>
    </citation>
    <scope>IDENTIFICATION</scope>
</reference>
<dbReference type="Ensembl" id="ENSAMXT00000032789.1">
    <property type="protein sequence ID" value="ENSAMXP00000041704.1"/>
    <property type="gene ID" value="ENSAMXG00000043876.1"/>
</dbReference>
<evidence type="ECO:0000256" key="13">
    <source>
        <dbReference type="ARBA" id="ARBA00022786"/>
    </source>
</evidence>
<dbReference type="GO" id="GO:0008270">
    <property type="term" value="F:zinc ion binding"/>
    <property type="evidence" value="ECO:0007669"/>
    <property type="project" value="UniProtKB-KW"/>
</dbReference>
<comment type="pathway">
    <text evidence="4">Protein modification; protein ubiquitination.</text>
</comment>
<evidence type="ECO:0000256" key="3">
    <source>
        <dbReference type="ARBA" id="ARBA00004496"/>
    </source>
</evidence>
<evidence type="ECO:0000256" key="18">
    <source>
        <dbReference type="ARBA" id="ARBA00023136"/>
    </source>
</evidence>
<evidence type="ECO:0000256" key="15">
    <source>
        <dbReference type="ARBA" id="ARBA00022843"/>
    </source>
</evidence>
<name>A0A3B1JK76_ASTMX</name>
<dbReference type="GO" id="GO:0061630">
    <property type="term" value="F:ubiquitin protein ligase activity"/>
    <property type="evidence" value="ECO:0007669"/>
    <property type="project" value="UniProtKB-EC"/>
</dbReference>
<evidence type="ECO:0000256" key="22">
    <source>
        <dbReference type="ARBA" id="ARBA00069720"/>
    </source>
</evidence>
<feature type="compositionally biased region" description="Basic residues" evidence="25">
    <location>
        <begin position="282"/>
        <end position="295"/>
    </location>
</feature>
<dbReference type="PANTHER" id="PTHR11685">
    <property type="entry name" value="RBR FAMILY RING FINGER AND IBR DOMAIN-CONTAINING"/>
    <property type="match status" value="1"/>
</dbReference>
<comment type="subunit">
    <text evidence="21">Interacts with UBE2L3, UBE2L6 and LCMT2, as well as with BAX. Interacts with TBK1; this interaction inhibits TBK1 phosphorylation and 'Lys-63'-linked polyubiquitination.</text>
</comment>
<dbReference type="GO" id="GO:0031966">
    <property type="term" value="C:mitochondrial membrane"/>
    <property type="evidence" value="ECO:0007669"/>
    <property type="project" value="UniProtKB-SubCell"/>
</dbReference>
<dbReference type="GO" id="GO:0016567">
    <property type="term" value="P:protein ubiquitination"/>
    <property type="evidence" value="ECO:0007669"/>
    <property type="project" value="InterPro"/>
</dbReference>
<feature type="domain" description="RING-type" evidence="27">
    <location>
        <begin position="18"/>
        <end position="64"/>
    </location>
</feature>
<evidence type="ECO:0000256" key="5">
    <source>
        <dbReference type="ARBA" id="ARBA00012251"/>
    </source>
</evidence>
<evidence type="ECO:0000256" key="16">
    <source>
        <dbReference type="ARBA" id="ARBA00022989"/>
    </source>
</evidence>
<dbReference type="FunCoup" id="A0A3B1JK76">
    <property type="interactions" value="8"/>
</dbReference>
<evidence type="ECO:0000256" key="7">
    <source>
        <dbReference type="ARBA" id="ARBA00022679"/>
    </source>
</evidence>
<dbReference type="GeneTree" id="ENSGT00940000158819"/>
<dbReference type="Bgee" id="ENSAMXG00000043876">
    <property type="expression patterns" value="Expressed in olfactory epithelium and 13 other cell types or tissues"/>
</dbReference>
<keyword evidence="15" id="KW-0832">Ubl conjugation</keyword>
<dbReference type="FunFam" id="1.20.120.1750:FF:000010">
    <property type="entry name" value="RBR-type E3 ubiquitin transferase"/>
    <property type="match status" value="1"/>
</dbReference>
<dbReference type="AlphaFoldDB" id="A0A3B1JK76"/>
<evidence type="ECO:0000256" key="12">
    <source>
        <dbReference type="ARBA" id="ARBA00022771"/>
    </source>
</evidence>
<dbReference type="OrthoDB" id="10009520at2759"/>
<evidence type="ECO:0000256" key="17">
    <source>
        <dbReference type="ARBA" id="ARBA00023128"/>
    </source>
</evidence>
<feature type="compositionally biased region" description="Basic and acidic residues" evidence="25">
    <location>
        <begin position="296"/>
        <end position="306"/>
    </location>
</feature>
<keyword evidence="17" id="KW-0496">Mitochondrion</keyword>
<dbReference type="PROSITE" id="PS51873">
    <property type="entry name" value="TRIAD"/>
    <property type="match status" value="1"/>
</dbReference>
<keyword evidence="11" id="KW-0677">Repeat</keyword>
<reference evidence="30" key="2">
    <citation type="journal article" date="2014" name="Nat. Commun.">
        <title>The cavefish genome reveals candidate genes for eye loss.</title>
        <authorList>
            <person name="McGaugh S.E."/>
            <person name="Gross J.B."/>
            <person name="Aken B."/>
            <person name="Blin M."/>
            <person name="Borowsky R."/>
            <person name="Chalopin D."/>
            <person name="Hinaux H."/>
            <person name="Jeffery W.R."/>
            <person name="Keene A."/>
            <person name="Ma L."/>
            <person name="Minx P."/>
            <person name="Murphy D."/>
            <person name="O'Quin K.E."/>
            <person name="Retaux S."/>
            <person name="Rohner N."/>
            <person name="Searle S.M."/>
            <person name="Stahl B.A."/>
            <person name="Tabin C."/>
            <person name="Volff J.N."/>
            <person name="Yoshizawa M."/>
            <person name="Warren W.C."/>
        </authorList>
    </citation>
    <scope>NUCLEOTIDE SEQUENCE [LARGE SCALE GENOMIC DNA]</scope>
    <source>
        <strain evidence="30">female</strain>
    </source>
</reference>
<evidence type="ECO:0000256" key="2">
    <source>
        <dbReference type="ARBA" id="ARBA00004304"/>
    </source>
</evidence>
<keyword evidence="13" id="KW-0833">Ubl conjugation pathway</keyword>
<dbReference type="SUPFAM" id="SSF57850">
    <property type="entry name" value="RING/U-box"/>
    <property type="match status" value="3"/>
</dbReference>
<dbReference type="Proteomes" id="UP000018467">
    <property type="component" value="Unassembled WGS sequence"/>
</dbReference>
<feature type="domain" description="RING-type" evidence="28">
    <location>
        <begin position="14"/>
        <end position="233"/>
    </location>
</feature>
<evidence type="ECO:0000256" key="14">
    <source>
        <dbReference type="ARBA" id="ARBA00022833"/>
    </source>
</evidence>
<dbReference type="Gene3D" id="3.30.40.10">
    <property type="entry name" value="Zinc/RING finger domain, C3HC4 (zinc finger)"/>
    <property type="match status" value="1"/>
</dbReference>
<dbReference type="PROSITE" id="PS50089">
    <property type="entry name" value="ZF_RING_2"/>
    <property type="match status" value="1"/>
</dbReference>
<evidence type="ECO:0000256" key="20">
    <source>
        <dbReference type="ARBA" id="ARBA00060040"/>
    </source>
</evidence>
<evidence type="ECO:0000259" key="27">
    <source>
        <dbReference type="PROSITE" id="PS50089"/>
    </source>
</evidence>
<evidence type="ECO:0000256" key="24">
    <source>
        <dbReference type="PROSITE-ProRule" id="PRU00175"/>
    </source>
</evidence>
<evidence type="ECO:0000256" key="23">
    <source>
        <dbReference type="ARBA" id="ARBA00078867"/>
    </source>
</evidence>
<evidence type="ECO:0000256" key="26">
    <source>
        <dbReference type="SAM" id="Phobius"/>
    </source>
</evidence>
<evidence type="ECO:0000256" key="4">
    <source>
        <dbReference type="ARBA" id="ARBA00004906"/>
    </source>
</evidence>
<dbReference type="InterPro" id="IPR002867">
    <property type="entry name" value="IBR_dom"/>
</dbReference>
<accession>A0A3B1JK76</accession>
<comment type="similarity">
    <text evidence="19">Belongs to the RBR family. RNF144 subfamily.</text>
</comment>
<evidence type="ECO:0000313" key="30">
    <source>
        <dbReference type="Proteomes" id="UP000018467"/>
    </source>
</evidence>
<reference evidence="30" key="1">
    <citation type="submission" date="2013-03" db="EMBL/GenBank/DDBJ databases">
        <authorList>
            <person name="Jeffery W."/>
            <person name="Warren W."/>
            <person name="Wilson R.K."/>
        </authorList>
    </citation>
    <scope>NUCLEOTIDE SEQUENCE</scope>
    <source>
        <strain evidence="30">female</strain>
    </source>
</reference>
<comment type="catalytic activity">
    <reaction evidence="1">
        <text>[E2 ubiquitin-conjugating enzyme]-S-ubiquitinyl-L-cysteine + [acceptor protein]-L-lysine = [E2 ubiquitin-conjugating enzyme]-L-cysteine + [acceptor protein]-N(6)-ubiquitinyl-L-lysine.</text>
        <dbReference type="EC" id="2.3.2.31"/>
    </reaction>
</comment>
<comment type="subcellular location">
    <subcellularLocation>
        <location evidence="3">Cytoplasm</location>
    </subcellularLocation>
    <subcellularLocation>
        <location evidence="2">Mitochondrion membrane</location>
        <topology evidence="2">Single-pass membrane protein</topology>
    </subcellularLocation>
</comment>
<evidence type="ECO:0000256" key="21">
    <source>
        <dbReference type="ARBA" id="ARBA00061765"/>
    </source>
</evidence>
<evidence type="ECO:0000256" key="25">
    <source>
        <dbReference type="SAM" id="MobiDB-lite"/>
    </source>
</evidence>
<sequence length="306" mass="33460">MEDVSDSPVQTEDAAVHCKLCLSDCPAPETSRLHSCGCVFCTQCLRQYVQLAIHDGAGAPITCPDLACKHPGPLLDSEVASFAPSDEVELYRRLKFERGVQLDPSKAWCPVLDCQAVCSVMPSAEGSAVPVPCPMCQAVFCCSCREPWEDGHACSQHQPLVVLPANDSGQPSSDTEAAIKQCPKCGVYIERNQGCAQMLCKSCKHTFCWYCLQNLDGDIFLRHYDKGPCRNKLGHSRASVMWNRTQVAGILVGVTIIVLVTSPLLLLASPCILCCVCKPCHKKKGEKKKKKKKKMSREQKSQDSVA</sequence>
<dbReference type="CDD" id="cd16632">
    <property type="entry name" value="mRING-HC-C4C4_RBR_RNF144"/>
    <property type="match status" value="1"/>
</dbReference>
<keyword evidence="14" id="KW-0862">Zinc</keyword>
<evidence type="ECO:0000256" key="11">
    <source>
        <dbReference type="ARBA" id="ARBA00022737"/>
    </source>
</evidence>
<comment type="function">
    <text evidence="20">E3 ubiquitin-protein ligase which accepts ubiquitin from E2 ubiquitin-conjugating enzymes UBE2L3 and UBE2L6 in the form of a thioester and then directly transfers the ubiquitin to targeted substrates such as LCMT2, thereby promoting their degradation. Induces apoptosis via a p53/TP53-dependent but caspase-independent mechanism. Plays a crucial role in maintaining the genomic stability by controlling the degradation of multiple proteins involved in mitotic progression and DNA damage. Regulates epithelial homeostasis by mediating degradation of CDKN1A and isoform 2 of TP63. Plays a regulatory role in innate immunity by negatively regulating IRF3 activation and IFN-beta production. Mechanistically, inhibits TBK1 phosphorylation and 'Lys-63'-linked polyubiquitination independently of its E3 ligase activity. Alternatively, promotes 'Lys-27' and 'Lys-33'-linked ubiquitination of IFIH1/MDA5, promoting selective autophagic degradation of IFIH1/MDA5 to inhibit antiviral response.</text>
</comment>
<protein>
    <recommendedName>
        <fullName evidence="22">E3 ubiquitin-protein ligase RNF144B</fullName>
        <ecNumber evidence="5">2.3.2.31</ecNumber>
    </recommendedName>
    <alternativeName>
        <fullName evidence="23">RING finger protein 144B</fullName>
    </alternativeName>
</protein>
<evidence type="ECO:0000313" key="29">
    <source>
        <dbReference type="Ensembl" id="ENSAMXP00000041704.1"/>
    </source>
</evidence>
<keyword evidence="18 26" id="KW-0472">Membrane</keyword>
<evidence type="ECO:0000256" key="1">
    <source>
        <dbReference type="ARBA" id="ARBA00001798"/>
    </source>
</evidence>
<evidence type="ECO:0000256" key="19">
    <source>
        <dbReference type="ARBA" id="ARBA00038342"/>
    </source>
</evidence>
<dbReference type="SMART" id="SM00647">
    <property type="entry name" value="IBR"/>
    <property type="match status" value="2"/>
</dbReference>
<feature type="region of interest" description="Disordered" evidence="25">
    <location>
        <begin position="282"/>
        <end position="306"/>
    </location>
</feature>
<dbReference type="InterPro" id="IPR017907">
    <property type="entry name" value="Znf_RING_CS"/>
</dbReference>
<evidence type="ECO:0000256" key="10">
    <source>
        <dbReference type="ARBA" id="ARBA00022723"/>
    </source>
</evidence>
<evidence type="ECO:0000256" key="9">
    <source>
        <dbReference type="ARBA" id="ARBA00022703"/>
    </source>
</evidence>
<reference evidence="29" key="3">
    <citation type="submission" date="2025-08" db="UniProtKB">
        <authorList>
            <consortium name="Ensembl"/>
        </authorList>
    </citation>
    <scope>IDENTIFICATION</scope>
</reference>
<evidence type="ECO:0000256" key="6">
    <source>
        <dbReference type="ARBA" id="ARBA00022490"/>
    </source>
</evidence>
<evidence type="ECO:0000256" key="8">
    <source>
        <dbReference type="ARBA" id="ARBA00022692"/>
    </source>
</evidence>
<dbReference type="EC" id="2.3.2.31" evidence="5"/>
<keyword evidence="9" id="KW-0053">Apoptosis</keyword>
<evidence type="ECO:0000259" key="28">
    <source>
        <dbReference type="PROSITE" id="PS51873"/>
    </source>
</evidence>
<keyword evidence="10" id="KW-0479">Metal-binding</keyword>
<dbReference type="STRING" id="7994.ENSAMXP00000041704"/>
<dbReference type="GO" id="GO:0006915">
    <property type="term" value="P:apoptotic process"/>
    <property type="evidence" value="ECO:0007669"/>
    <property type="project" value="UniProtKB-KW"/>
</dbReference>
<feature type="transmembrane region" description="Helical" evidence="26">
    <location>
        <begin position="247"/>
        <end position="268"/>
    </location>
</feature>
<dbReference type="InParanoid" id="A0A3B1JK76"/>
<dbReference type="InterPro" id="IPR013083">
    <property type="entry name" value="Znf_RING/FYVE/PHD"/>
</dbReference>
<proteinExistence type="inferred from homology"/>
<keyword evidence="7" id="KW-0808">Transferase</keyword>
<dbReference type="PROSITE" id="PS00518">
    <property type="entry name" value="ZF_RING_1"/>
    <property type="match status" value="1"/>
</dbReference>
<dbReference type="Pfam" id="PF01485">
    <property type="entry name" value="IBR"/>
    <property type="match status" value="1"/>
</dbReference>
<keyword evidence="12 24" id="KW-0863">Zinc-finger</keyword>
<dbReference type="Gene3D" id="1.20.120.1750">
    <property type="match status" value="1"/>
</dbReference>
<keyword evidence="8 26" id="KW-0812">Transmembrane</keyword>